<evidence type="ECO:0000256" key="2">
    <source>
        <dbReference type="SAM" id="SignalP"/>
    </source>
</evidence>
<comment type="caution">
    <text evidence="3">The sequence shown here is derived from an EMBL/GenBank/DDBJ whole genome shotgun (WGS) entry which is preliminary data.</text>
</comment>
<evidence type="ECO:0000313" key="3">
    <source>
        <dbReference type="EMBL" id="TMQ49350.1"/>
    </source>
</evidence>
<organism evidence="3 4">
    <name type="scientific">Eiseniibacteriota bacterium</name>
    <dbReference type="NCBI Taxonomy" id="2212470"/>
    <lineage>
        <taxon>Bacteria</taxon>
        <taxon>Candidatus Eiseniibacteriota</taxon>
    </lineage>
</organism>
<dbReference type="EMBL" id="VBOT01000124">
    <property type="protein sequence ID" value="TMQ49350.1"/>
    <property type="molecule type" value="Genomic_DNA"/>
</dbReference>
<feature type="chain" id="PRO_5021708390" evidence="2">
    <location>
        <begin position="23"/>
        <end position="134"/>
    </location>
</feature>
<protein>
    <submittedName>
        <fullName evidence="3">Uncharacterized protein</fullName>
    </submittedName>
</protein>
<proteinExistence type="inferred from homology"/>
<evidence type="ECO:0000313" key="4">
    <source>
        <dbReference type="Proteomes" id="UP000320184"/>
    </source>
</evidence>
<sequence length="134" mass="14074">MRRLVLTSLAATLVGITTLAFAQAERHVKADFTPFASNGIAGTVDLTEQPSRTQTAVRAQLKGLQPGAEYFISWYTNGSCTQEASVNLIGTFTANPAGIGMLRGSVNASLTQIGSVSVKLQSDQSLQACATIPQ</sequence>
<gene>
    <name evidence="3" type="ORF">E6K73_10210</name>
</gene>
<dbReference type="GO" id="GO:0046872">
    <property type="term" value="F:metal ion binding"/>
    <property type="evidence" value="ECO:0007669"/>
    <property type="project" value="InterPro"/>
</dbReference>
<keyword evidence="2" id="KW-0732">Signal</keyword>
<dbReference type="AlphaFoldDB" id="A0A538SDA0"/>
<evidence type="ECO:0000256" key="1">
    <source>
        <dbReference type="ARBA" id="ARBA00010457"/>
    </source>
</evidence>
<accession>A0A538SDA0</accession>
<name>A0A538SDA0_UNCEI</name>
<feature type="signal peptide" evidence="2">
    <location>
        <begin position="1"/>
        <end position="22"/>
    </location>
</feature>
<comment type="similarity">
    <text evidence="1">Belongs to the Cu-Zn superoxide dismutase family.</text>
</comment>
<reference evidence="3 4" key="1">
    <citation type="journal article" date="2019" name="Nat. Microbiol.">
        <title>Mediterranean grassland soil C-N compound turnover is dependent on rainfall and depth, and is mediated by genomically divergent microorganisms.</title>
        <authorList>
            <person name="Diamond S."/>
            <person name="Andeer P.F."/>
            <person name="Li Z."/>
            <person name="Crits-Christoph A."/>
            <person name="Burstein D."/>
            <person name="Anantharaman K."/>
            <person name="Lane K.R."/>
            <person name="Thomas B.C."/>
            <person name="Pan C."/>
            <person name="Northen T.R."/>
            <person name="Banfield J.F."/>
        </authorList>
    </citation>
    <scope>NUCLEOTIDE SEQUENCE [LARGE SCALE GENOMIC DNA]</scope>
    <source>
        <strain evidence="3">WS_3</strain>
    </source>
</reference>
<dbReference type="InterPro" id="IPR036423">
    <property type="entry name" value="SOD-like_Cu/Zn_dom_sf"/>
</dbReference>
<dbReference type="SUPFAM" id="SSF49329">
    <property type="entry name" value="Cu,Zn superoxide dismutase-like"/>
    <property type="match status" value="1"/>
</dbReference>
<dbReference type="GO" id="GO:0006801">
    <property type="term" value="P:superoxide metabolic process"/>
    <property type="evidence" value="ECO:0007669"/>
    <property type="project" value="InterPro"/>
</dbReference>
<dbReference type="Proteomes" id="UP000320184">
    <property type="component" value="Unassembled WGS sequence"/>
</dbReference>